<feature type="non-terminal residue" evidence="3">
    <location>
        <position position="762"/>
    </location>
</feature>
<feature type="transmembrane region" description="Helical" evidence="2">
    <location>
        <begin position="67"/>
        <end position="87"/>
    </location>
</feature>
<dbReference type="AlphaFoldDB" id="A0A9P6LZB4"/>
<feature type="compositionally biased region" description="Low complexity" evidence="1">
    <location>
        <begin position="446"/>
        <end position="457"/>
    </location>
</feature>
<reference evidence="3" key="1">
    <citation type="journal article" date="2020" name="Fungal Divers.">
        <title>Resolving the Mortierellaceae phylogeny through synthesis of multi-gene phylogenetics and phylogenomics.</title>
        <authorList>
            <person name="Vandepol N."/>
            <person name="Liber J."/>
            <person name="Desiro A."/>
            <person name="Na H."/>
            <person name="Kennedy M."/>
            <person name="Barry K."/>
            <person name="Grigoriev I.V."/>
            <person name="Miller A.N."/>
            <person name="O'Donnell K."/>
            <person name="Stajich J.E."/>
            <person name="Bonito G."/>
        </authorList>
    </citation>
    <scope>NUCLEOTIDE SEQUENCE</scope>
    <source>
        <strain evidence="3">MES-2147</strain>
    </source>
</reference>
<keyword evidence="4" id="KW-1185">Reference proteome</keyword>
<feature type="compositionally biased region" description="Pro residues" evidence="1">
    <location>
        <begin position="458"/>
        <end position="468"/>
    </location>
</feature>
<feature type="transmembrane region" description="Helical" evidence="2">
    <location>
        <begin position="638"/>
        <end position="655"/>
    </location>
</feature>
<feature type="transmembrane region" description="Helical" evidence="2">
    <location>
        <begin position="190"/>
        <end position="212"/>
    </location>
</feature>
<dbReference type="Proteomes" id="UP000749646">
    <property type="component" value="Unassembled WGS sequence"/>
</dbReference>
<feature type="compositionally biased region" description="Acidic residues" evidence="1">
    <location>
        <begin position="430"/>
        <end position="445"/>
    </location>
</feature>
<evidence type="ECO:0000256" key="2">
    <source>
        <dbReference type="SAM" id="Phobius"/>
    </source>
</evidence>
<feature type="transmembrane region" description="Helical" evidence="2">
    <location>
        <begin position="237"/>
        <end position="258"/>
    </location>
</feature>
<feature type="region of interest" description="Disordered" evidence="1">
    <location>
        <begin position="566"/>
        <end position="600"/>
    </location>
</feature>
<dbReference type="EMBL" id="JAAAHW010006893">
    <property type="protein sequence ID" value="KAF9953597.1"/>
    <property type="molecule type" value="Genomic_DNA"/>
</dbReference>
<sequence>MAISRMLPKDALVLCTVTVLFIYFGIVLWTNFTIILPYWTPLFWAAALSVPLHALKSRLLPVLHEALQGDFLDIFASVIGAVVYFILQFFLGSYIANALKALFLGYCHVIHLISDGQSRNPTTANEKQSPTQKDGDTEYEGTLDRRSVVNDDDDILDGEDYELHPSYQQFVDQEHDKYARPPNWPSYMNLLRFGFLYIVFQFTTHSELIQFFKDDDDHHHLWKNQIVAWKGPTSSQITWFILAILIHIVISTLGRVIFLIERLFYPGLTPQEQAEISLLRLIPRVLKRALQESLHSLVSLVLVLSTLFLLGLLGTILSMGVVHDVQGLVTQMHQRVMFLRQEQLFLHGIDVGTTGYLPQGPKHPLVQQADDALTSAYDAGINWIDPILKESFPDLAWGTVDWVQNLANVVVDVVVSPAAAAAAAAAVAEAQEEEKEGGGEDEEGQGEVTTTTTTKATGPPPPPPPPPSSSVVAIAETASGMKGVSTCKPIVVAEERDLKDHVTDKKAEKDDDDDVSSQEHVETNNILKEKVVEEEDQQEPELWVIPTLDSIIEVYKRQRQTVFGFRDPKKKEQEEEMMAAAAEEKEEQQEQEEKAPPPPKQRIAINISQARRLMKILLAHEGLDTSNMLWGFNTFNDLFFRWILFLLGLITLTGLKVSPLQRIGWIIDQALVSSSSLRHEGASRLSTSSSSPGRVLAKSLEFAITGTFVSMLKLSIYHTIFTLVWTRFLFNRATAALMTTVLNTTGDASVVAAMRSSSFVPV</sequence>
<keyword evidence="2" id="KW-0812">Transmembrane</keyword>
<proteinExistence type="predicted"/>
<comment type="caution">
    <text evidence="3">The sequence shown here is derived from an EMBL/GenBank/DDBJ whole genome shotgun (WGS) entry which is preliminary data.</text>
</comment>
<feature type="transmembrane region" description="Helical" evidence="2">
    <location>
        <begin position="297"/>
        <end position="322"/>
    </location>
</feature>
<dbReference type="OrthoDB" id="2375629at2759"/>
<name>A0A9P6LZB4_9FUNG</name>
<keyword evidence="2" id="KW-0472">Membrane</keyword>
<protein>
    <submittedName>
        <fullName evidence="3">Uncharacterized protein</fullName>
    </submittedName>
</protein>
<feature type="transmembrane region" description="Helical" evidence="2">
    <location>
        <begin position="12"/>
        <end position="32"/>
    </location>
</feature>
<evidence type="ECO:0000313" key="4">
    <source>
        <dbReference type="Proteomes" id="UP000749646"/>
    </source>
</evidence>
<feature type="region of interest" description="Disordered" evidence="1">
    <location>
        <begin position="119"/>
        <end position="141"/>
    </location>
</feature>
<evidence type="ECO:0000256" key="1">
    <source>
        <dbReference type="SAM" id="MobiDB-lite"/>
    </source>
</evidence>
<feature type="compositionally biased region" description="Basic and acidic residues" evidence="1">
    <location>
        <begin position="499"/>
        <end position="509"/>
    </location>
</feature>
<feature type="region of interest" description="Disordered" evidence="1">
    <location>
        <begin position="499"/>
        <end position="525"/>
    </location>
</feature>
<organism evidence="3 4">
    <name type="scientific">Modicella reniformis</name>
    <dbReference type="NCBI Taxonomy" id="1440133"/>
    <lineage>
        <taxon>Eukaryota</taxon>
        <taxon>Fungi</taxon>
        <taxon>Fungi incertae sedis</taxon>
        <taxon>Mucoromycota</taxon>
        <taxon>Mortierellomycotina</taxon>
        <taxon>Mortierellomycetes</taxon>
        <taxon>Mortierellales</taxon>
        <taxon>Mortierellaceae</taxon>
        <taxon>Modicella</taxon>
    </lineage>
</organism>
<gene>
    <name evidence="3" type="ORF">BGZ65_004571</name>
</gene>
<feature type="compositionally biased region" description="Polar residues" evidence="1">
    <location>
        <begin position="119"/>
        <end position="132"/>
    </location>
</feature>
<keyword evidence="2" id="KW-1133">Transmembrane helix</keyword>
<accession>A0A9P6LZB4</accession>
<evidence type="ECO:0000313" key="3">
    <source>
        <dbReference type="EMBL" id="KAF9953597.1"/>
    </source>
</evidence>
<feature type="region of interest" description="Disordered" evidence="1">
    <location>
        <begin position="427"/>
        <end position="471"/>
    </location>
</feature>